<feature type="transmembrane region" description="Helical" evidence="6">
    <location>
        <begin position="211"/>
        <end position="242"/>
    </location>
</feature>
<dbReference type="GO" id="GO:0005886">
    <property type="term" value="C:plasma membrane"/>
    <property type="evidence" value="ECO:0007669"/>
    <property type="project" value="UniProtKB-SubCell"/>
</dbReference>
<dbReference type="Pfam" id="PF22571">
    <property type="entry name" value="LiaI-LiaF-TM_PspC"/>
    <property type="match status" value="1"/>
</dbReference>
<name>A0A4Y8KVI8_9BACT</name>
<dbReference type="OrthoDB" id="5772680at2"/>
<dbReference type="RefSeq" id="WP_026625930.1">
    <property type="nucleotide sequence ID" value="NZ_JAWZLG010000062.1"/>
</dbReference>
<feature type="transmembrane region" description="Helical" evidence="6">
    <location>
        <begin position="295"/>
        <end position="316"/>
    </location>
</feature>
<dbReference type="EMBL" id="SOML01000012">
    <property type="protein sequence ID" value="TFD93710.1"/>
    <property type="molecule type" value="Genomic_DNA"/>
</dbReference>
<feature type="domain" description="PspC-related transmembrane region" evidence="8">
    <location>
        <begin position="208"/>
        <end position="322"/>
    </location>
</feature>
<evidence type="ECO:0000259" key="8">
    <source>
        <dbReference type="Pfam" id="PF22571"/>
    </source>
</evidence>
<proteinExistence type="predicted"/>
<feature type="transmembrane region" description="Helical" evidence="6">
    <location>
        <begin position="262"/>
        <end position="283"/>
    </location>
</feature>
<evidence type="ECO:0000256" key="6">
    <source>
        <dbReference type="SAM" id="Phobius"/>
    </source>
</evidence>
<feature type="domain" description="Phage shock protein PspC N-terminal" evidence="7">
    <location>
        <begin position="110"/>
        <end position="174"/>
    </location>
</feature>
<dbReference type="InterPro" id="IPR052027">
    <property type="entry name" value="PspC"/>
</dbReference>
<evidence type="ECO:0000259" key="7">
    <source>
        <dbReference type="Pfam" id="PF04024"/>
    </source>
</evidence>
<evidence type="ECO:0000256" key="2">
    <source>
        <dbReference type="ARBA" id="ARBA00022475"/>
    </source>
</evidence>
<dbReference type="InterPro" id="IPR007168">
    <property type="entry name" value="Phageshock_PspC_N"/>
</dbReference>
<dbReference type="STRING" id="1121485.GCA_000426485_01980"/>
<keyword evidence="3 6" id="KW-0812">Transmembrane</keyword>
<keyword evidence="4 6" id="KW-1133">Transmembrane helix</keyword>
<comment type="caution">
    <text evidence="9">The sequence shown here is derived from an EMBL/GenBank/DDBJ whole genome shotgun (WGS) entry which is preliminary data.</text>
</comment>
<protein>
    <submittedName>
        <fullName evidence="9">PspC domain-containing protein</fullName>
    </submittedName>
</protein>
<feature type="transmembrane region" description="Helical" evidence="6">
    <location>
        <begin position="159"/>
        <end position="175"/>
    </location>
</feature>
<gene>
    <name evidence="9" type="ORF">E2605_16265</name>
</gene>
<evidence type="ECO:0000313" key="9">
    <source>
        <dbReference type="EMBL" id="TFD93710.1"/>
    </source>
</evidence>
<evidence type="ECO:0000256" key="4">
    <source>
        <dbReference type="ARBA" id="ARBA00022989"/>
    </source>
</evidence>
<sequence length="475" mass="53023">MKETTKVSIGGYAFTLDVDAYQLLQGYLDSLKDHFSTKNEGAEIIQDIEARMSELLQLKNVKGDGVITLADAKDIIKIMGNPKDFGDEVSEEESKVNEGGDKKTQSSVTKKFYRDSDNAILGGVCSGIGHYFNLDPVIVRVIYVVLAFGVNPISGKLSAFLFLFYFLLWIIMPAARTFSQRLSMSGEDPSIESIQSGNVRSPKKGEKAGKVLLRVISIVIGVFCYMIGISIILCGIGLLFFSNVTGLPTLTEFLEILGMDRANLDISMIVAWFIPAVILLYIGIRIMIKFTVRDLIIVGCLFAIWLLSGFYIGSAVTRFAREHRRDVSVTETIQPQTGSNTLYVELGQAYRKAESIGDNDGSIFRLNGQNTSWFFIPSVRVEKDSTANDFSIELNKRAFAWSTSAARQKAEDAHFDISLKDSLVTINPKLYNKNNPWDRQFYDIVITCPATKEVKVNAFFPRYGGFRHKNININM</sequence>
<organism evidence="9 10">
    <name type="scientific">Dysgonomonas capnocytophagoides</name>
    <dbReference type="NCBI Taxonomy" id="45254"/>
    <lineage>
        <taxon>Bacteria</taxon>
        <taxon>Pseudomonadati</taxon>
        <taxon>Bacteroidota</taxon>
        <taxon>Bacteroidia</taxon>
        <taxon>Bacteroidales</taxon>
        <taxon>Dysgonomonadaceae</taxon>
        <taxon>Dysgonomonas</taxon>
    </lineage>
</organism>
<comment type="subcellular location">
    <subcellularLocation>
        <location evidence="1">Cell membrane</location>
        <topology evidence="1">Single-pass membrane protein</topology>
    </subcellularLocation>
</comment>
<dbReference type="PANTHER" id="PTHR33885:SF3">
    <property type="entry name" value="PHAGE SHOCK PROTEIN C"/>
    <property type="match status" value="1"/>
</dbReference>
<evidence type="ECO:0000313" key="10">
    <source>
        <dbReference type="Proteomes" id="UP000297861"/>
    </source>
</evidence>
<keyword evidence="2" id="KW-1003">Cell membrane</keyword>
<evidence type="ECO:0000256" key="5">
    <source>
        <dbReference type="ARBA" id="ARBA00023136"/>
    </source>
</evidence>
<evidence type="ECO:0000256" key="1">
    <source>
        <dbReference type="ARBA" id="ARBA00004162"/>
    </source>
</evidence>
<reference evidence="9 10" key="1">
    <citation type="submission" date="2019-03" db="EMBL/GenBank/DDBJ databases">
        <title>San Antonio Military Medical Center submission to MRSN (WRAIR), pending publication.</title>
        <authorList>
            <person name="Blyth D.M."/>
            <person name="Mccarthy S.L."/>
            <person name="Schall S.E."/>
            <person name="Stam J.A."/>
            <person name="Ong A.C."/>
            <person name="Mcgann P.T."/>
        </authorList>
    </citation>
    <scope>NUCLEOTIDE SEQUENCE [LARGE SCALE GENOMIC DNA]</scope>
    <source>
        <strain evidence="9 10">MRSN571793</strain>
    </source>
</reference>
<dbReference type="AlphaFoldDB" id="A0A4Y8KVI8"/>
<evidence type="ECO:0000256" key="3">
    <source>
        <dbReference type="ARBA" id="ARBA00022692"/>
    </source>
</evidence>
<dbReference type="Pfam" id="PF04024">
    <property type="entry name" value="PspC"/>
    <property type="match status" value="1"/>
</dbReference>
<keyword evidence="10" id="KW-1185">Reference proteome</keyword>
<dbReference type="Proteomes" id="UP000297861">
    <property type="component" value="Unassembled WGS sequence"/>
</dbReference>
<keyword evidence="5 6" id="KW-0472">Membrane</keyword>
<dbReference type="PANTHER" id="PTHR33885">
    <property type="entry name" value="PHAGE SHOCK PROTEIN C"/>
    <property type="match status" value="1"/>
</dbReference>
<dbReference type="InterPro" id="IPR054321">
    <property type="entry name" value="PspC-rel_TM"/>
</dbReference>
<accession>A0A4Y8KVI8</accession>